<organism evidence="3 4">
    <name type="scientific">Vicia faba</name>
    <name type="common">Broad bean</name>
    <name type="synonym">Faba vulgaris</name>
    <dbReference type="NCBI Taxonomy" id="3906"/>
    <lineage>
        <taxon>Eukaryota</taxon>
        <taxon>Viridiplantae</taxon>
        <taxon>Streptophyta</taxon>
        <taxon>Embryophyta</taxon>
        <taxon>Tracheophyta</taxon>
        <taxon>Spermatophyta</taxon>
        <taxon>Magnoliopsida</taxon>
        <taxon>eudicotyledons</taxon>
        <taxon>Gunneridae</taxon>
        <taxon>Pentapetalae</taxon>
        <taxon>rosids</taxon>
        <taxon>fabids</taxon>
        <taxon>Fabales</taxon>
        <taxon>Fabaceae</taxon>
        <taxon>Papilionoideae</taxon>
        <taxon>50 kb inversion clade</taxon>
        <taxon>NPAAA clade</taxon>
        <taxon>Hologalegina</taxon>
        <taxon>IRL clade</taxon>
        <taxon>Fabeae</taxon>
        <taxon>Vicia</taxon>
    </lineage>
</organism>
<dbReference type="PANTHER" id="PTHR27006">
    <property type="entry name" value="PROMASTIGOTE SURFACE ANTIGEN PROTEIN PSA"/>
    <property type="match status" value="1"/>
</dbReference>
<dbReference type="Proteomes" id="UP001157006">
    <property type="component" value="Chromosome 4"/>
</dbReference>
<dbReference type="GO" id="GO:0004672">
    <property type="term" value="F:protein kinase activity"/>
    <property type="evidence" value="ECO:0007669"/>
    <property type="project" value="InterPro"/>
</dbReference>
<reference evidence="3 4" key="1">
    <citation type="submission" date="2023-01" db="EMBL/GenBank/DDBJ databases">
        <authorList>
            <person name="Kreplak J."/>
        </authorList>
    </citation>
    <scope>NUCLEOTIDE SEQUENCE [LARGE SCALE GENOMIC DNA]</scope>
</reference>
<dbReference type="InterPro" id="IPR011009">
    <property type="entry name" value="Kinase-like_dom_sf"/>
</dbReference>
<dbReference type="SUPFAM" id="SSF56112">
    <property type="entry name" value="Protein kinase-like (PK-like)"/>
    <property type="match status" value="1"/>
</dbReference>
<evidence type="ECO:0000313" key="4">
    <source>
        <dbReference type="Proteomes" id="UP001157006"/>
    </source>
</evidence>
<feature type="chain" id="PRO_5043538825" description="Serine-threonine/tyrosine-protein kinase catalytic domain-containing protein" evidence="1">
    <location>
        <begin position="17"/>
        <end position="226"/>
    </location>
</feature>
<evidence type="ECO:0000259" key="2">
    <source>
        <dbReference type="Pfam" id="PF07714"/>
    </source>
</evidence>
<evidence type="ECO:0000256" key="1">
    <source>
        <dbReference type="SAM" id="SignalP"/>
    </source>
</evidence>
<proteinExistence type="predicted"/>
<gene>
    <name evidence="3" type="ORF">VFH_IV102720</name>
</gene>
<dbReference type="Pfam" id="PF07714">
    <property type="entry name" value="PK_Tyr_Ser-Thr"/>
    <property type="match status" value="1"/>
</dbReference>
<keyword evidence="4" id="KW-1185">Reference proteome</keyword>
<dbReference type="Gene3D" id="1.10.510.10">
    <property type="entry name" value="Transferase(Phosphotransferase) domain 1"/>
    <property type="match status" value="1"/>
</dbReference>
<feature type="domain" description="Serine-threonine/tyrosine-protein kinase catalytic" evidence="2">
    <location>
        <begin position="73"/>
        <end position="117"/>
    </location>
</feature>
<accession>A0AAV1AGW7</accession>
<evidence type="ECO:0000313" key="3">
    <source>
        <dbReference type="EMBL" id="CAI8608793.1"/>
    </source>
</evidence>
<sequence length="226" mass="26000">MIIYLLWLWWSKHANAQVDHLKPGDTLNMSSSLYSKQDSPVLSLSHSGVLKIESKIRKPLIIYSSPQPINNTVATMQHTNLVQLLGCCIHEEERILIYEYMPNKSLDFYLFDSTKRLEEASNVYSFGVLLLEIVCRRKNNSFYNVDRPLNLIGHAWELWNDGDYLELMDPILSDSVVGDEVKRCIHVAFYVRRVIFEGETTSKVTDTDTSYSMTAISTLSKVEEKI</sequence>
<protein>
    <recommendedName>
        <fullName evidence="2">Serine-threonine/tyrosine-protein kinase catalytic domain-containing protein</fullName>
    </recommendedName>
</protein>
<feature type="signal peptide" evidence="1">
    <location>
        <begin position="1"/>
        <end position="16"/>
    </location>
</feature>
<dbReference type="AlphaFoldDB" id="A0AAV1AGW7"/>
<keyword evidence="1" id="KW-0732">Signal</keyword>
<name>A0AAV1AGW7_VICFA</name>
<dbReference type="EMBL" id="OX451739">
    <property type="protein sequence ID" value="CAI8608793.1"/>
    <property type="molecule type" value="Genomic_DNA"/>
</dbReference>
<dbReference type="PANTHER" id="PTHR27006:SF606">
    <property type="entry name" value="INTERLEUKIN-1 RECEPTOR-ASSOCIATED KINASE 4"/>
    <property type="match status" value="1"/>
</dbReference>
<dbReference type="InterPro" id="IPR001245">
    <property type="entry name" value="Ser-Thr/Tyr_kinase_cat_dom"/>
</dbReference>